<dbReference type="EMBL" id="BTGU01010637">
    <property type="protein sequence ID" value="GMN73425.1"/>
    <property type="molecule type" value="Genomic_DNA"/>
</dbReference>
<protein>
    <submittedName>
        <fullName evidence="1">Uncharacterized protein</fullName>
    </submittedName>
</protein>
<keyword evidence="2" id="KW-1185">Reference proteome</keyword>
<dbReference type="AlphaFoldDB" id="A0AA88EEX8"/>
<accession>A0AA88EEX8</accession>
<dbReference type="Proteomes" id="UP001187192">
    <property type="component" value="Unassembled WGS sequence"/>
</dbReference>
<reference evidence="1" key="1">
    <citation type="submission" date="2023-07" db="EMBL/GenBank/DDBJ databases">
        <title>draft genome sequence of fig (Ficus carica).</title>
        <authorList>
            <person name="Takahashi T."/>
            <person name="Nishimura K."/>
        </authorList>
    </citation>
    <scope>NUCLEOTIDE SEQUENCE</scope>
</reference>
<feature type="non-terminal residue" evidence="1">
    <location>
        <position position="26"/>
    </location>
</feature>
<gene>
    <name evidence="1" type="ORF">TIFTF001_052176</name>
</gene>
<evidence type="ECO:0000313" key="2">
    <source>
        <dbReference type="Proteomes" id="UP001187192"/>
    </source>
</evidence>
<sequence length="26" mass="2670">MINFSAGGGDWLFTIGVIAITASKLS</sequence>
<organism evidence="1 2">
    <name type="scientific">Ficus carica</name>
    <name type="common">Common fig</name>
    <dbReference type="NCBI Taxonomy" id="3494"/>
    <lineage>
        <taxon>Eukaryota</taxon>
        <taxon>Viridiplantae</taxon>
        <taxon>Streptophyta</taxon>
        <taxon>Embryophyta</taxon>
        <taxon>Tracheophyta</taxon>
        <taxon>Spermatophyta</taxon>
        <taxon>Magnoliopsida</taxon>
        <taxon>eudicotyledons</taxon>
        <taxon>Gunneridae</taxon>
        <taxon>Pentapetalae</taxon>
        <taxon>rosids</taxon>
        <taxon>fabids</taxon>
        <taxon>Rosales</taxon>
        <taxon>Moraceae</taxon>
        <taxon>Ficeae</taxon>
        <taxon>Ficus</taxon>
    </lineage>
</organism>
<name>A0AA88EEX8_FICCA</name>
<proteinExistence type="predicted"/>
<evidence type="ECO:0000313" key="1">
    <source>
        <dbReference type="EMBL" id="GMN73425.1"/>
    </source>
</evidence>
<comment type="caution">
    <text evidence="1">The sequence shown here is derived from an EMBL/GenBank/DDBJ whole genome shotgun (WGS) entry which is preliminary data.</text>
</comment>